<comment type="caution">
    <text evidence="1">The sequence shown here is derived from an EMBL/GenBank/DDBJ whole genome shotgun (WGS) entry which is preliminary data.</text>
</comment>
<reference evidence="1" key="1">
    <citation type="submission" date="2020-11" db="EMBL/GenBank/DDBJ databases">
        <authorList>
            <person name="Konstantinou D."/>
            <person name="Gkelis S."/>
            <person name="Popin R."/>
            <person name="Fewer D."/>
            <person name="Sivonen K."/>
        </authorList>
    </citation>
    <scope>NUCLEOTIDE SEQUENCE</scope>
    <source>
        <strain evidence="1">TAU-MAC 1115</strain>
    </source>
</reference>
<name>A0A947DGG3_9CYAN</name>
<keyword evidence="2" id="KW-1185">Reference proteome</keyword>
<dbReference type="AlphaFoldDB" id="A0A947DGG3"/>
<dbReference type="RefSeq" id="WP_215609373.1">
    <property type="nucleotide sequence ID" value="NZ_JADOES010000023.1"/>
</dbReference>
<protein>
    <recommendedName>
        <fullName evidence="3">HNH endonuclease</fullName>
    </recommendedName>
</protein>
<accession>A0A947DGG3</accession>
<gene>
    <name evidence="1" type="ORF">IXB50_12815</name>
</gene>
<evidence type="ECO:0008006" key="3">
    <source>
        <dbReference type="Google" id="ProtNLM"/>
    </source>
</evidence>
<proteinExistence type="predicted"/>
<dbReference type="EMBL" id="JADOES010000023">
    <property type="protein sequence ID" value="MBT9316305.1"/>
    <property type="molecule type" value="Genomic_DNA"/>
</dbReference>
<reference evidence="1" key="2">
    <citation type="journal article" date="2021" name="Mar. Drugs">
        <title>Genome Reduction and Secondary Metabolism of the Marine Sponge-Associated Cyanobacterium Leptothoe.</title>
        <authorList>
            <person name="Konstantinou D."/>
            <person name="Popin R.V."/>
            <person name="Fewer D.P."/>
            <person name="Sivonen K."/>
            <person name="Gkelis S."/>
        </authorList>
    </citation>
    <scope>NUCLEOTIDE SEQUENCE</scope>
    <source>
        <strain evidence="1">TAU-MAC 1115</strain>
    </source>
</reference>
<evidence type="ECO:0000313" key="1">
    <source>
        <dbReference type="EMBL" id="MBT9316305.1"/>
    </source>
</evidence>
<organism evidence="1 2">
    <name type="scientific">Leptothoe spongobia TAU-MAC 1115</name>
    <dbReference type="NCBI Taxonomy" id="1967444"/>
    <lineage>
        <taxon>Bacteria</taxon>
        <taxon>Bacillati</taxon>
        <taxon>Cyanobacteriota</taxon>
        <taxon>Cyanophyceae</taxon>
        <taxon>Nodosilineales</taxon>
        <taxon>Cymatolegaceae</taxon>
        <taxon>Leptothoe</taxon>
        <taxon>Leptothoe spongobia</taxon>
    </lineage>
</organism>
<dbReference type="Proteomes" id="UP000717364">
    <property type="component" value="Unassembled WGS sequence"/>
</dbReference>
<evidence type="ECO:0000313" key="2">
    <source>
        <dbReference type="Proteomes" id="UP000717364"/>
    </source>
</evidence>
<sequence>MPMKRELYPENWEQIAAGVKDKANWTCEECDRICRKKGESVLDLAQRIEGKNNQFLDWVNQTALADLFDKPQRFTLTVAHLDHNPANCELSNLKALCSVCHLRYDQEHHRKSRARNARLRQEKDGQIPLTGVLD</sequence>